<reference evidence="2 3" key="1">
    <citation type="submission" date="2019-08" db="EMBL/GenBank/DDBJ databases">
        <title>Prosopis cineraria nodule microbiome.</title>
        <authorList>
            <person name="Ali R."/>
            <person name="Chaluvadi S.R."/>
            <person name="Wang X."/>
        </authorList>
    </citation>
    <scope>NUCLEOTIDE SEQUENCE [LARGE SCALE GENOMIC DNA]</scope>
    <source>
        <strain evidence="2 3">BG7</strain>
    </source>
</reference>
<evidence type="ECO:0000256" key="1">
    <source>
        <dbReference type="SAM" id="MobiDB-lite"/>
    </source>
</evidence>
<keyword evidence="3" id="KW-1185">Reference proteome</keyword>
<feature type="compositionally biased region" description="Basic and acidic residues" evidence="1">
    <location>
        <begin position="138"/>
        <end position="161"/>
    </location>
</feature>
<gene>
    <name evidence="2" type="ORF">FZ934_13545</name>
</gene>
<evidence type="ECO:0000313" key="2">
    <source>
        <dbReference type="EMBL" id="QFY61333.1"/>
    </source>
</evidence>
<dbReference type="OrthoDB" id="8385920at2"/>
<dbReference type="Proteomes" id="UP000326881">
    <property type="component" value="Chromosome"/>
</dbReference>
<feature type="region of interest" description="Disordered" evidence="1">
    <location>
        <begin position="114"/>
        <end position="172"/>
    </location>
</feature>
<accession>A0A5Q0C7D3</accession>
<organism evidence="2 3">
    <name type="scientific">Rhizobium grahamii</name>
    <dbReference type="NCBI Taxonomy" id="1120045"/>
    <lineage>
        <taxon>Bacteria</taxon>
        <taxon>Pseudomonadati</taxon>
        <taxon>Pseudomonadota</taxon>
        <taxon>Alphaproteobacteria</taxon>
        <taxon>Hyphomicrobiales</taxon>
        <taxon>Rhizobiaceae</taxon>
        <taxon>Rhizobium/Agrobacterium group</taxon>
        <taxon>Rhizobium</taxon>
    </lineage>
</organism>
<dbReference type="EMBL" id="CP043498">
    <property type="protein sequence ID" value="QFY61333.1"/>
    <property type="molecule type" value="Genomic_DNA"/>
</dbReference>
<dbReference type="KEGG" id="rgr:FZ934_13545"/>
<dbReference type="RefSeq" id="WP_153271474.1">
    <property type="nucleotide sequence ID" value="NZ_CP043498.1"/>
</dbReference>
<name>A0A5Q0C7D3_9HYPH</name>
<proteinExistence type="predicted"/>
<dbReference type="AlphaFoldDB" id="A0A5Q0C7D3"/>
<sequence>MSSEQLPEYLTNENINLLRKVLGDAGYTGEVWPSTNVSGRFLINLFQEGMTDPSDLERELRRRFGVLLSHADPRKPSFTSMQFAEFRVKGLSTVSALQLDGWILRHAIETGLTRTGKRQREPHDGDSHADIDPILMETDDRRIPDSTTGERDQRKSDHHGDQAGQLKNTLHRTAFVGDDKGITSQARNWFTHNAK</sequence>
<feature type="compositionally biased region" description="Basic and acidic residues" evidence="1">
    <location>
        <begin position="118"/>
        <end position="131"/>
    </location>
</feature>
<evidence type="ECO:0000313" key="3">
    <source>
        <dbReference type="Proteomes" id="UP000326881"/>
    </source>
</evidence>
<protein>
    <submittedName>
        <fullName evidence="2">Uncharacterized protein</fullName>
    </submittedName>
</protein>